<gene>
    <name evidence="2" type="ORF">Amon01_000370700</name>
</gene>
<protein>
    <submittedName>
        <fullName evidence="2">Unnamed protein product</fullName>
    </submittedName>
</protein>
<comment type="caution">
    <text evidence="2">The sequence shown here is derived from an EMBL/GenBank/DDBJ whole genome shotgun (WGS) entry which is preliminary data.</text>
</comment>
<proteinExistence type="predicted"/>
<dbReference type="EMBL" id="BSXU01001621">
    <property type="protein sequence ID" value="GMG29368.1"/>
    <property type="molecule type" value="Genomic_DNA"/>
</dbReference>
<dbReference type="PANTHER" id="PTHR21021:SF16">
    <property type="entry name" value="TIP41-LIKE PROTEIN"/>
    <property type="match status" value="1"/>
</dbReference>
<evidence type="ECO:0000313" key="2">
    <source>
        <dbReference type="EMBL" id="GMG29368.1"/>
    </source>
</evidence>
<dbReference type="InterPro" id="IPR051330">
    <property type="entry name" value="Phosphatase_reg/MetRdx"/>
</dbReference>
<evidence type="ECO:0000256" key="1">
    <source>
        <dbReference type="SAM" id="MobiDB-lite"/>
    </source>
</evidence>
<organism evidence="2 3">
    <name type="scientific">Ambrosiozyma monospora</name>
    <name type="common">Yeast</name>
    <name type="synonym">Endomycopsis monosporus</name>
    <dbReference type="NCBI Taxonomy" id="43982"/>
    <lineage>
        <taxon>Eukaryota</taxon>
        <taxon>Fungi</taxon>
        <taxon>Dikarya</taxon>
        <taxon>Ascomycota</taxon>
        <taxon>Saccharomycotina</taxon>
        <taxon>Pichiomycetes</taxon>
        <taxon>Pichiales</taxon>
        <taxon>Pichiaceae</taxon>
        <taxon>Ambrosiozyma</taxon>
    </lineage>
</organism>
<evidence type="ECO:0000313" key="3">
    <source>
        <dbReference type="Proteomes" id="UP001165063"/>
    </source>
</evidence>
<dbReference type="Proteomes" id="UP001165063">
    <property type="component" value="Unassembled WGS sequence"/>
</dbReference>
<sequence>MADQRKTQFPSQPLRSSINSVHIDAARRMHQLTTNSRIPPHARTNINAITQTTAPFARPANTNQNAFKSPQNPVKLNSTESSAFPTKDNENSNNVCVPAIGHQGKCSNPLCAHCGAVIIPAPSASFPLQDTPSISIGNWQIFSKRNPILNASEIEATESLLKFPVPEMIFGNNLIKVICEDKFHIEFNATDALRRVQLNPENLVQTF</sequence>
<dbReference type="GO" id="GO:0031929">
    <property type="term" value="P:TOR signaling"/>
    <property type="evidence" value="ECO:0007669"/>
    <property type="project" value="TreeGrafter"/>
</dbReference>
<accession>A0A9W7DJN3</accession>
<keyword evidence="3" id="KW-1185">Reference proteome</keyword>
<dbReference type="GO" id="GO:0005829">
    <property type="term" value="C:cytosol"/>
    <property type="evidence" value="ECO:0007669"/>
    <property type="project" value="TreeGrafter"/>
</dbReference>
<dbReference type="PANTHER" id="PTHR21021">
    <property type="entry name" value="GAF/PUTATIVE CYTOSKELETAL PROTEIN"/>
    <property type="match status" value="1"/>
</dbReference>
<dbReference type="OrthoDB" id="10253878at2759"/>
<feature type="compositionally biased region" description="Polar residues" evidence="1">
    <location>
        <begin position="62"/>
        <end position="84"/>
    </location>
</feature>
<name>A0A9W7DJN3_AMBMO</name>
<reference evidence="2" key="1">
    <citation type="submission" date="2023-04" db="EMBL/GenBank/DDBJ databases">
        <title>Ambrosiozyma monospora NBRC 1965.</title>
        <authorList>
            <person name="Ichikawa N."/>
            <person name="Sato H."/>
            <person name="Tonouchi N."/>
        </authorList>
    </citation>
    <scope>NUCLEOTIDE SEQUENCE</scope>
    <source>
        <strain evidence="2">NBRC 1965</strain>
    </source>
</reference>
<dbReference type="AlphaFoldDB" id="A0A9W7DJN3"/>
<feature type="region of interest" description="Disordered" evidence="1">
    <location>
        <begin position="62"/>
        <end position="89"/>
    </location>
</feature>